<dbReference type="Proteomes" id="UP000199647">
    <property type="component" value="Unassembled WGS sequence"/>
</dbReference>
<reference evidence="1 2" key="1">
    <citation type="submission" date="2016-10" db="EMBL/GenBank/DDBJ databases">
        <authorList>
            <person name="de Groot N.N."/>
        </authorList>
    </citation>
    <scope>NUCLEOTIDE SEQUENCE [LARGE SCALE GENOMIC DNA]</scope>
    <source>
        <strain evidence="1 2">A52C2</strain>
    </source>
</reference>
<proteinExistence type="predicted"/>
<gene>
    <name evidence="1" type="ORF">SAMN05216548_108155</name>
</gene>
<sequence>MVPMMNKTDQIAADAATEALSLPAALQLKLALEAADTGQQSWTQIVRGAARSLDAEVVFTLPETSQGDEVRAHAVLRMNAGEGVLLCASRTGGAIMVREEGEIDAPLLAFARASIAVMEKLSADRALLAPLRDSIYAPRRPSQPRRQQS</sequence>
<protein>
    <submittedName>
        <fullName evidence="1">Uncharacterized protein</fullName>
    </submittedName>
</protein>
<evidence type="ECO:0000313" key="2">
    <source>
        <dbReference type="Proteomes" id="UP000199647"/>
    </source>
</evidence>
<organism evidence="1 2">
    <name type="scientific">Faunimonas pinastri</name>
    <dbReference type="NCBI Taxonomy" id="1855383"/>
    <lineage>
        <taxon>Bacteria</taxon>
        <taxon>Pseudomonadati</taxon>
        <taxon>Pseudomonadota</taxon>
        <taxon>Alphaproteobacteria</taxon>
        <taxon>Hyphomicrobiales</taxon>
        <taxon>Afifellaceae</taxon>
        <taxon>Faunimonas</taxon>
    </lineage>
</organism>
<dbReference type="AlphaFoldDB" id="A0A1H9JJY7"/>
<dbReference type="EMBL" id="FOFG01000008">
    <property type="protein sequence ID" value="SEQ87146.1"/>
    <property type="molecule type" value="Genomic_DNA"/>
</dbReference>
<evidence type="ECO:0000313" key="1">
    <source>
        <dbReference type="EMBL" id="SEQ87146.1"/>
    </source>
</evidence>
<name>A0A1H9JJY7_9HYPH</name>
<accession>A0A1H9JJY7</accession>
<keyword evidence="2" id="KW-1185">Reference proteome</keyword>
<dbReference type="RefSeq" id="WP_143061959.1">
    <property type="nucleotide sequence ID" value="NZ_FOFG01000008.1"/>
</dbReference>